<name>A0A2H9TAQ3_9ZZZZ</name>
<keyword evidence="2" id="KW-0689">Ribosomal protein</keyword>
<accession>A0A2H9TAQ3</accession>
<organism evidence="2">
    <name type="scientific">invertebrate metagenome</name>
    <dbReference type="NCBI Taxonomy" id="1711999"/>
    <lineage>
        <taxon>unclassified sequences</taxon>
        <taxon>metagenomes</taxon>
        <taxon>organismal metagenomes</taxon>
    </lineage>
</organism>
<dbReference type="PANTHER" id="PTHR21621:SF0">
    <property type="entry name" value="BETA-CITRYLGLUTAMATE SYNTHASE B-RELATED"/>
    <property type="match status" value="1"/>
</dbReference>
<proteinExistence type="predicted"/>
<sequence length="326" mass="36040">MANLFSFFSTFTSPAKLHNAGVLGMNNRNLNFVNKYNERKLLPLVDDKLSTKKLAEKAGVDVPKMIGVIRYQSDIRLLSSFLEHVNDFVIKPCNGSGGKGILVIIGKQSDGYVKASGDIIGFEEVHRHASNILSGLYSLGGKDDVAMIETRIEADPIFNEYSYKGVPDIRTIVFKGFPIMTMMRLATKASDGKANLHQGAVGVGLDIATGKSLQAVQFDQLVTHHPDTGHDFSQLFVPHWDRLLQQASACYEMTNLGYIGVDMVLDKNLGPQILELNGRPGLAIQMANGTGIYPRLKRIEQIVTNQNLPLIERVEYAKIHFGNQKH</sequence>
<dbReference type="AlphaFoldDB" id="A0A2H9TAQ3"/>
<reference evidence="2" key="1">
    <citation type="journal article" date="2017" name="Appl. Environ. Microbiol.">
        <title>Molecular characterization of an Endozoicomonas-like organism causing infection in king scallop Pecten maximus L.</title>
        <authorList>
            <person name="Cano I."/>
            <person name="van Aerle R."/>
            <person name="Ross S."/>
            <person name="Verner-Jeffreys D.W."/>
            <person name="Paley R.K."/>
            <person name="Rimmer G."/>
            <person name="Ryder D."/>
            <person name="Hooper P."/>
            <person name="Stone D."/>
            <person name="Feist S.W."/>
        </authorList>
    </citation>
    <scope>NUCLEOTIDE SEQUENCE</scope>
</reference>
<evidence type="ECO:0000313" key="2">
    <source>
        <dbReference type="EMBL" id="PJE80198.1"/>
    </source>
</evidence>
<evidence type="ECO:0000259" key="1">
    <source>
        <dbReference type="PROSITE" id="PS50975"/>
    </source>
</evidence>
<dbReference type="Gene3D" id="3.30.470.20">
    <property type="entry name" value="ATP-grasp fold, B domain"/>
    <property type="match status" value="1"/>
</dbReference>
<protein>
    <submittedName>
        <fullName evidence="2">Ribosomal protein S6--L-glutamate ligase</fullName>
        <ecNumber evidence="2">6.3.2.-</ecNumber>
    </submittedName>
</protein>
<keyword evidence="2" id="KW-0687">Ribonucleoprotein</keyword>
<dbReference type="InterPro" id="IPR011761">
    <property type="entry name" value="ATP-grasp"/>
</dbReference>
<dbReference type="GO" id="GO:0005524">
    <property type="term" value="F:ATP binding"/>
    <property type="evidence" value="ECO:0007669"/>
    <property type="project" value="InterPro"/>
</dbReference>
<feature type="domain" description="ATP-grasp" evidence="1">
    <location>
        <begin position="52"/>
        <end position="303"/>
    </location>
</feature>
<dbReference type="GO" id="GO:0046872">
    <property type="term" value="F:metal ion binding"/>
    <property type="evidence" value="ECO:0007669"/>
    <property type="project" value="InterPro"/>
</dbReference>
<dbReference type="PROSITE" id="PS50975">
    <property type="entry name" value="ATP_GRASP"/>
    <property type="match status" value="1"/>
</dbReference>
<dbReference type="Pfam" id="PF14397">
    <property type="entry name" value="ATPgrasp_ST"/>
    <property type="match status" value="1"/>
</dbReference>
<dbReference type="InterPro" id="IPR011758">
    <property type="entry name" value="RimK-rel_E_lig"/>
</dbReference>
<dbReference type="GO" id="GO:0009432">
    <property type="term" value="P:SOS response"/>
    <property type="evidence" value="ECO:0007669"/>
    <property type="project" value="TreeGrafter"/>
</dbReference>
<dbReference type="EMBL" id="NSIT01000027">
    <property type="protein sequence ID" value="PJE80198.1"/>
    <property type="molecule type" value="Genomic_DNA"/>
</dbReference>
<dbReference type="EC" id="6.3.2.-" evidence="2"/>
<comment type="caution">
    <text evidence="2">The sequence shown here is derived from an EMBL/GenBank/DDBJ whole genome shotgun (WGS) entry which is preliminary data.</text>
</comment>
<dbReference type="InterPro" id="IPR039523">
    <property type="entry name" value="RimK-rel_E_lig_ATP-grasp"/>
</dbReference>
<dbReference type="SUPFAM" id="SSF56059">
    <property type="entry name" value="Glutathione synthetase ATP-binding domain-like"/>
    <property type="match status" value="1"/>
</dbReference>
<dbReference type="PANTHER" id="PTHR21621">
    <property type="entry name" value="RIBOSOMAL PROTEIN S6 MODIFICATION PROTEIN"/>
    <property type="match status" value="1"/>
</dbReference>
<dbReference type="GO" id="GO:0018169">
    <property type="term" value="F:ribosomal S6-glutamic acid ligase activity"/>
    <property type="evidence" value="ECO:0007669"/>
    <property type="project" value="TreeGrafter"/>
</dbReference>
<keyword evidence="2" id="KW-0436">Ligase</keyword>
<gene>
    <name evidence="2" type="primary">rimK_2</name>
    <name evidence="2" type="ORF">CI610_00811</name>
</gene>
<dbReference type="GO" id="GO:0005840">
    <property type="term" value="C:ribosome"/>
    <property type="evidence" value="ECO:0007669"/>
    <property type="project" value="UniProtKB-KW"/>
</dbReference>
<dbReference type="NCBIfam" id="TIGR02291">
    <property type="entry name" value="rimK_rel_E_lig"/>
    <property type="match status" value="1"/>
</dbReference>
<dbReference type="GO" id="GO:0005737">
    <property type="term" value="C:cytoplasm"/>
    <property type="evidence" value="ECO:0007669"/>
    <property type="project" value="TreeGrafter"/>
</dbReference>